<gene>
    <name evidence="2" type="ORF">QNI16_19820</name>
</gene>
<protein>
    <submittedName>
        <fullName evidence="2">Efflux RND transporter periplasmic adaptor subunit</fullName>
    </submittedName>
</protein>
<sequence>MKTRFLYSAIIAVLFLLLSCSRPQEETKPIRKDVVEYVFASGTLEAENEYTLTALTDGYLTEIYVHENDQVTVGQLIAAIRNPQNDINTIYAEKLLILAANNTRPNAPALQQARARLEQARSTVAYDSVNQIRHQNLLESNSISLATYEKAELQLKKSTFELVAASQNYTQLLNEARENVVVNQSQQALYQSLQSQNQVKALAAGRVLQKLKNTGDFVRKGDAIAVIGSIDRLYVQTDIDETSIQKVKVGQKVLIRLNTVSDSVYQGRVSQIMPTYNEEKQSFTIHIKPEGELAFKVVKTQVQVNIQVGTAKNALLIPKKYINYANQVYLKGHKEPLSVKVSYVSNEWVQVLSGLTEESALVLPNYDSQ</sequence>
<reference evidence="2" key="1">
    <citation type="submission" date="2023-05" db="EMBL/GenBank/DDBJ databases">
        <authorList>
            <person name="Zhang X."/>
        </authorList>
    </citation>
    <scope>NUCLEOTIDE SEQUENCE</scope>
    <source>
        <strain evidence="2">YF14B1</strain>
    </source>
</reference>
<dbReference type="PROSITE" id="PS51257">
    <property type="entry name" value="PROKAR_LIPOPROTEIN"/>
    <property type="match status" value="1"/>
</dbReference>
<proteinExistence type="predicted"/>
<comment type="caution">
    <text evidence="2">The sequence shown here is derived from an EMBL/GenBank/DDBJ whole genome shotgun (WGS) entry which is preliminary data.</text>
</comment>
<evidence type="ECO:0000313" key="2">
    <source>
        <dbReference type="EMBL" id="MDJ1482758.1"/>
    </source>
</evidence>
<name>A0AAE3QST8_9BACT</name>
<dbReference type="GO" id="GO:0015562">
    <property type="term" value="F:efflux transmembrane transporter activity"/>
    <property type="evidence" value="ECO:0007669"/>
    <property type="project" value="TreeGrafter"/>
</dbReference>
<dbReference type="Gene3D" id="2.40.50.100">
    <property type="match status" value="1"/>
</dbReference>
<dbReference type="AlphaFoldDB" id="A0AAE3QST8"/>
<dbReference type="PANTHER" id="PTHR30469:SF15">
    <property type="entry name" value="HLYD FAMILY OF SECRETION PROTEINS"/>
    <property type="match status" value="1"/>
</dbReference>
<organism evidence="2 3">
    <name type="scientific">Xanthocytophaga flava</name>
    <dbReference type="NCBI Taxonomy" id="3048013"/>
    <lineage>
        <taxon>Bacteria</taxon>
        <taxon>Pseudomonadati</taxon>
        <taxon>Bacteroidota</taxon>
        <taxon>Cytophagia</taxon>
        <taxon>Cytophagales</taxon>
        <taxon>Rhodocytophagaceae</taxon>
        <taxon>Xanthocytophaga</taxon>
    </lineage>
</organism>
<dbReference type="EMBL" id="JASJOS010000009">
    <property type="protein sequence ID" value="MDJ1482758.1"/>
    <property type="molecule type" value="Genomic_DNA"/>
</dbReference>
<feature type="signal peptide" evidence="1">
    <location>
        <begin position="1"/>
        <end position="24"/>
    </location>
</feature>
<dbReference type="SUPFAM" id="SSF111369">
    <property type="entry name" value="HlyD-like secretion proteins"/>
    <property type="match status" value="1"/>
</dbReference>
<dbReference type="GO" id="GO:1990281">
    <property type="term" value="C:efflux pump complex"/>
    <property type="evidence" value="ECO:0007669"/>
    <property type="project" value="TreeGrafter"/>
</dbReference>
<dbReference type="PANTHER" id="PTHR30469">
    <property type="entry name" value="MULTIDRUG RESISTANCE PROTEIN MDTA"/>
    <property type="match status" value="1"/>
</dbReference>
<dbReference type="Proteomes" id="UP001241110">
    <property type="component" value="Unassembled WGS sequence"/>
</dbReference>
<keyword evidence="1" id="KW-0732">Signal</keyword>
<dbReference type="RefSeq" id="WP_313982103.1">
    <property type="nucleotide sequence ID" value="NZ_JASJOS010000009.1"/>
</dbReference>
<feature type="chain" id="PRO_5042087444" evidence="1">
    <location>
        <begin position="25"/>
        <end position="369"/>
    </location>
</feature>
<evidence type="ECO:0000313" key="3">
    <source>
        <dbReference type="Proteomes" id="UP001241110"/>
    </source>
</evidence>
<accession>A0AAE3QST8</accession>
<dbReference type="Gene3D" id="2.40.30.170">
    <property type="match status" value="1"/>
</dbReference>
<evidence type="ECO:0000256" key="1">
    <source>
        <dbReference type="SAM" id="SignalP"/>
    </source>
</evidence>